<proteinExistence type="predicted"/>
<keyword evidence="2" id="KW-1185">Reference proteome</keyword>
<dbReference type="Proteomes" id="UP001224997">
    <property type="component" value="Unassembled WGS sequence"/>
</dbReference>
<dbReference type="RefSeq" id="WP_305964661.1">
    <property type="nucleotide sequence ID" value="NZ_JAVAMQ010000023.1"/>
</dbReference>
<evidence type="ECO:0000313" key="1">
    <source>
        <dbReference type="EMBL" id="MDP5308798.1"/>
    </source>
</evidence>
<sequence>MAQSVPSLPVCGDVPVNRINKEPPNVVTVDGLKDLLDKGWELCIHCDAEPELRGPQWHGRWYFFGIDPQSPANWAALVTTRALRKAGSSSEKSTVAEYTFREIRTLTTVTTLCKELGFTISAAPIIKGESIIVDGKSNS</sequence>
<evidence type="ECO:0000313" key="2">
    <source>
        <dbReference type="Proteomes" id="UP001224997"/>
    </source>
</evidence>
<name>A0ABT9JG31_9RHOB</name>
<reference evidence="1 2" key="1">
    <citation type="submission" date="2023-08" db="EMBL/GenBank/DDBJ databases">
        <authorList>
            <person name="Park J.-S."/>
        </authorList>
    </citation>
    <scope>NUCLEOTIDE SEQUENCE [LARGE SCALE GENOMIC DNA]</scope>
    <source>
        <strain evidence="1 2">2205BS29-5</strain>
    </source>
</reference>
<accession>A0ABT9JG31</accession>
<protein>
    <submittedName>
        <fullName evidence="1">Uncharacterized protein</fullName>
    </submittedName>
</protein>
<gene>
    <name evidence="1" type="ORF">Q5Y72_17080</name>
</gene>
<comment type="caution">
    <text evidence="1">The sequence shown here is derived from an EMBL/GenBank/DDBJ whole genome shotgun (WGS) entry which is preliminary data.</text>
</comment>
<dbReference type="EMBL" id="JAVAMQ010000023">
    <property type="protein sequence ID" value="MDP5308798.1"/>
    <property type="molecule type" value="Genomic_DNA"/>
</dbReference>
<organism evidence="1 2">
    <name type="scientific">Paracoccus spongiarum</name>
    <dbReference type="NCBI Taxonomy" id="3064387"/>
    <lineage>
        <taxon>Bacteria</taxon>
        <taxon>Pseudomonadati</taxon>
        <taxon>Pseudomonadota</taxon>
        <taxon>Alphaproteobacteria</taxon>
        <taxon>Rhodobacterales</taxon>
        <taxon>Paracoccaceae</taxon>
        <taxon>Paracoccus</taxon>
    </lineage>
</organism>